<feature type="compositionally biased region" description="Low complexity" evidence="8">
    <location>
        <begin position="458"/>
        <end position="467"/>
    </location>
</feature>
<dbReference type="InterPro" id="IPR016177">
    <property type="entry name" value="DNA-bd_dom_sf"/>
</dbReference>
<dbReference type="InterPro" id="IPR036955">
    <property type="entry name" value="AP2/ERF_dom_sf"/>
</dbReference>
<evidence type="ECO:0000256" key="3">
    <source>
        <dbReference type="ARBA" id="ARBA00023015"/>
    </source>
</evidence>
<evidence type="ECO:0000256" key="1">
    <source>
        <dbReference type="ARBA" id="ARBA00004123"/>
    </source>
</evidence>
<evidence type="ECO:0000313" key="11">
    <source>
        <dbReference type="Proteomes" id="UP000604825"/>
    </source>
</evidence>
<accession>A0A811MMW1</accession>
<dbReference type="Proteomes" id="UP000604825">
    <property type="component" value="Unassembled WGS sequence"/>
</dbReference>
<feature type="compositionally biased region" description="Gly residues" evidence="8">
    <location>
        <begin position="21"/>
        <end position="38"/>
    </location>
</feature>
<protein>
    <recommendedName>
        <fullName evidence="9">AP2/ERF domain-containing protein</fullName>
    </recommendedName>
</protein>
<dbReference type="EMBL" id="CAJGYO010000002">
    <property type="protein sequence ID" value="CAD6209814.1"/>
    <property type="molecule type" value="Genomic_DNA"/>
</dbReference>
<feature type="region of interest" description="Disordered" evidence="8">
    <location>
        <begin position="21"/>
        <end position="43"/>
    </location>
</feature>
<dbReference type="PANTHER" id="PTHR32467:SF90">
    <property type="entry name" value="AP2-LIKE ETHYLENE-RESPONSIVE TRANSCRIPTION FACTOR AIL1"/>
    <property type="match status" value="1"/>
</dbReference>
<dbReference type="InterPro" id="IPR001471">
    <property type="entry name" value="AP2/ERF_dom"/>
</dbReference>
<evidence type="ECO:0000256" key="2">
    <source>
        <dbReference type="ARBA" id="ARBA00022737"/>
    </source>
</evidence>
<feature type="region of interest" description="Disordered" evidence="8">
    <location>
        <begin position="458"/>
        <end position="491"/>
    </location>
</feature>
<keyword evidence="6" id="KW-0539">Nucleus</keyword>
<evidence type="ECO:0000256" key="6">
    <source>
        <dbReference type="ARBA" id="ARBA00023242"/>
    </source>
</evidence>
<keyword evidence="4" id="KW-0238">DNA-binding</keyword>
<keyword evidence="11" id="KW-1185">Reference proteome</keyword>
<name>A0A811MMW1_9POAL</name>
<keyword evidence="2" id="KW-0677">Repeat</keyword>
<dbReference type="Gene3D" id="3.30.730.10">
    <property type="entry name" value="AP2/ERF domain"/>
    <property type="match status" value="2"/>
</dbReference>
<dbReference type="OrthoDB" id="207175at2759"/>
<dbReference type="FunFam" id="3.30.730.10:FF:000002">
    <property type="entry name" value="AP2-like ethylene-responsive transcription factor"/>
    <property type="match status" value="1"/>
</dbReference>
<evidence type="ECO:0000313" key="10">
    <source>
        <dbReference type="EMBL" id="CAD6209814.1"/>
    </source>
</evidence>
<proteinExistence type="inferred from homology"/>
<reference evidence="10" key="1">
    <citation type="submission" date="2020-10" db="EMBL/GenBank/DDBJ databases">
        <authorList>
            <person name="Han B."/>
            <person name="Lu T."/>
            <person name="Zhao Q."/>
            <person name="Huang X."/>
            <person name="Zhao Y."/>
        </authorList>
    </citation>
    <scope>NUCLEOTIDE SEQUENCE</scope>
</reference>
<keyword evidence="5" id="KW-0804">Transcription</keyword>
<evidence type="ECO:0000259" key="9">
    <source>
        <dbReference type="PROSITE" id="PS51032"/>
    </source>
</evidence>
<dbReference type="SMART" id="SM00380">
    <property type="entry name" value="AP2"/>
    <property type="match status" value="2"/>
</dbReference>
<comment type="similarity">
    <text evidence="7">Belongs to the AP2/ERF transcription factor family. AP2 subfamily.</text>
</comment>
<gene>
    <name evidence="10" type="ORF">NCGR_LOCUS5984</name>
</gene>
<keyword evidence="3" id="KW-0805">Transcription regulation</keyword>
<comment type="subcellular location">
    <subcellularLocation>
        <location evidence="1">Nucleus</location>
    </subcellularLocation>
</comment>
<dbReference type="PRINTS" id="PR00367">
    <property type="entry name" value="ETHRSPELEMNT"/>
</dbReference>
<dbReference type="AlphaFoldDB" id="A0A811MMW1"/>
<evidence type="ECO:0000256" key="4">
    <source>
        <dbReference type="ARBA" id="ARBA00023125"/>
    </source>
</evidence>
<dbReference type="PANTHER" id="PTHR32467">
    <property type="entry name" value="AP2-LIKE ETHYLENE-RESPONSIVE TRANSCRIPTION FACTOR"/>
    <property type="match status" value="1"/>
</dbReference>
<dbReference type="GO" id="GO:0003700">
    <property type="term" value="F:DNA-binding transcription factor activity"/>
    <property type="evidence" value="ECO:0007669"/>
    <property type="project" value="InterPro"/>
</dbReference>
<dbReference type="FunFam" id="3.30.730.10:FF:000003">
    <property type="entry name" value="AP2-like ethylene-responsive transcription factor ANT"/>
    <property type="match status" value="1"/>
</dbReference>
<organism evidence="10 11">
    <name type="scientific">Miscanthus lutarioriparius</name>
    <dbReference type="NCBI Taxonomy" id="422564"/>
    <lineage>
        <taxon>Eukaryota</taxon>
        <taxon>Viridiplantae</taxon>
        <taxon>Streptophyta</taxon>
        <taxon>Embryophyta</taxon>
        <taxon>Tracheophyta</taxon>
        <taxon>Spermatophyta</taxon>
        <taxon>Magnoliopsida</taxon>
        <taxon>Liliopsida</taxon>
        <taxon>Poales</taxon>
        <taxon>Poaceae</taxon>
        <taxon>PACMAD clade</taxon>
        <taxon>Panicoideae</taxon>
        <taxon>Andropogonodae</taxon>
        <taxon>Andropogoneae</taxon>
        <taxon>Saccharinae</taxon>
        <taxon>Miscanthus</taxon>
    </lineage>
</organism>
<dbReference type="Pfam" id="PF00847">
    <property type="entry name" value="AP2"/>
    <property type="match status" value="1"/>
</dbReference>
<evidence type="ECO:0000256" key="7">
    <source>
        <dbReference type="ARBA" id="ARBA00037973"/>
    </source>
</evidence>
<evidence type="ECO:0000256" key="8">
    <source>
        <dbReference type="SAM" id="MobiDB-lite"/>
    </source>
</evidence>
<sequence length="574" mass="60918">MDMNNGWLGFSLSPSAGRGGYGDGGGGGASASGDGGDGSCSSPAAAASPLPLVAMPLQPDGSLHYSSAPDWRHGAAEAKGPKLEDFMNVTCSSSNKSSSSSLYDSCVHAEQANKYHEVHDLQPLSCGSYYHGGGGGGGIGLGINMNAPPCSGVFPDQHQHQFVPHHGQYFLGAPVASASPPGAAVPMYNAGGGVVGGSMSISGIKSWLREAMYVPPERPAAAALSLAVTDDVPAEPPQLLPAAPTPVHRKPAQTFGQRTSQFRGVTRHRWTGRYEAHLWDNTCRKEGQTRKGRQGGYDREEKAARAYDLAALKYWGPSTHINFPLSHYEKELEEMKHMSRQEFIAHLRRNSSGFSRGASMYRGVTRHHQHGRWQARIGRVAGNKDLYLGTFSTQEEAAEAYDIAAIKFRGLNAVTNFDISKYDVKRICASTHLIGGGDECRRSPTRPPDAPALAIDAAGADRSSDAPGSGGGGDQAASDNSDTSDGHRGAHLLHGLQYGHPVKLEAGEGSSWMAAAGQRHGRWQACISYRCSRCGMTVNCGNRVEYVVASEMHGTARLHARGVMTSAVVVAVKK</sequence>
<dbReference type="CDD" id="cd00018">
    <property type="entry name" value="AP2"/>
    <property type="match status" value="2"/>
</dbReference>
<dbReference type="PROSITE" id="PS51032">
    <property type="entry name" value="AP2_ERF"/>
    <property type="match status" value="2"/>
</dbReference>
<dbReference type="GO" id="GO:0003677">
    <property type="term" value="F:DNA binding"/>
    <property type="evidence" value="ECO:0007669"/>
    <property type="project" value="UniProtKB-KW"/>
</dbReference>
<dbReference type="SUPFAM" id="SSF54171">
    <property type="entry name" value="DNA-binding domain"/>
    <property type="match status" value="2"/>
</dbReference>
<evidence type="ECO:0000256" key="5">
    <source>
        <dbReference type="ARBA" id="ARBA00023163"/>
    </source>
</evidence>
<dbReference type="GO" id="GO:0005634">
    <property type="term" value="C:nucleus"/>
    <property type="evidence" value="ECO:0007669"/>
    <property type="project" value="UniProtKB-SubCell"/>
</dbReference>
<feature type="domain" description="AP2/ERF" evidence="9">
    <location>
        <begin position="360"/>
        <end position="418"/>
    </location>
</feature>
<feature type="domain" description="AP2/ERF" evidence="9">
    <location>
        <begin position="261"/>
        <end position="324"/>
    </location>
</feature>
<comment type="caution">
    <text evidence="10">The sequence shown here is derived from an EMBL/GenBank/DDBJ whole genome shotgun (WGS) entry which is preliminary data.</text>
</comment>